<sequence>MRQKENALKQVIKLSCKSKQYERIVSLYTLLLSYANAVTRNVAEKGINTVLDVLSSTSELKLMEQCYEITLKYLEKMNNERLWFKTNTKLAKLLLDRKELNKVSKIVKALRSACKDSQGIDDHQRKGTQWMEIYALETQLYSETKNYKKLKQVYDDFLKIKSAIPHPRIVGIIRECGGKMHMKMGKYEEAHKNFFEAFK</sequence>
<dbReference type="InterPro" id="IPR050871">
    <property type="entry name" value="26S_Proteasome/COP9_Components"/>
</dbReference>
<dbReference type="EMBL" id="ML005715">
    <property type="protein sequence ID" value="RKP17695.1"/>
    <property type="molecule type" value="Genomic_DNA"/>
</dbReference>
<reference evidence="2" key="1">
    <citation type="journal article" date="2018" name="Nat. Microbiol.">
        <title>Leveraging single-cell genomics to expand the fungal tree of life.</title>
        <authorList>
            <person name="Ahrendt S.R."/>
            <person name="Quandt C.A."/>
            <person name="Ciobanu D."/>
            <person name="Clum A."/>
            <person name="Salamov A."/>
            <person name="Andreopoulos B."/>
            <person name="Cheng J.F."/>
            <person name="Woyke T."/>
            <person name="Pelin A."/>
            <person name="Henrissat B."/>
            <person name="Reynolds N.K."/>
            <person name="Benny G.L."/>
            <person name="Smith M.E."/>
            <person name="James T.Y."/>
            <person name="Grigoriev I.V."/>
        </authorList>
    </citation>
    <scope>NUCLEOTIDE SEQUENCE [LARGE SCALE GENOMIC DNA]</scope>
    <source>
        <strain evidence="2">CSF55</strain>
    </source>
</reference>
<organism evidence="1 2">
    <name type="scientific">Rozella allomycis (strain CSF55)</name>
    <dbReference type="NCBI Taxonomy" id="988480"/>
    <lineage>
        <taxon>Eukaryota</taxon>
        <taxon>Fungi</taxon>
        <taxon>Fungi incertae sedis</taxon>
        <taxon>Cryptomycota</taxon>
        <taxon>Cryptomycota incertae sedis</taxon>
        <taxon>Rozella</taxon>
    </lineage>
</organism>
<accession>A0A4P9YER7</accession>
<gene>
    <name evidence="1" type="ORF">ROZALSC1DRAFT_30540</name>
</gene>
<feature type="non-terminal residue" evidence="1">
    <location>
        <position position="199"/>
    </location>
</feature>
<protein>
    <recommendedName>
        <fullName evidence="3">COP9 signalosome complex subunit 2</fullName>
    </recommendedName>
</protein>
<evidence type="ECO:0008006" key="3">
    <source>
        <dbReference type="Google" id="ProtNLM"/>
    </source>
</evidence>
<dbReference type="Gene3D" id="1.25.40.570">
    <property type="match status" value="1"/>
</dbReference>
<name>A0A4P9YER7_ROZAC</name>
<proteinExistence type="predicted"/>
<evidence type="ECO:0000313" key="1">
    <source>
        <dbReference type="EMBL" id="RKP17695.1"/>
    </source>
</evidence>
<dbReference type="PANTHER" id="PTHR10678">
    <property type="entry name" value="26S PROTEASOME NON-ATPASE REGULATORY SUBUNIT 11/COP9 SIGNALOSOME COMPLEX SUBUNIT 2"/>
    <property type="match status" value="1"/>
</dbReference>
<dbReference type="AlphaFoldDB" id="A0A4P9YER7"/>
<evidence type="ECO:0000313" key="2">
    <source>
        <dbReference type="Proteomes" id="UP000281549"/>
    </source>
</evidence>
<dbReference type="Proteomes" id="UP000281549">
    <property type="component" value="Unassembled WGS sequence"/>
</dbReference>